<organism evidence="10 11">
    <name type="scientific">Coleophoma cylindrospora</name>
    <dbReference type="NCBI Taxonomy" id="1849047"/>
    <lineage>
        <taxon>Eukaryota</taxon>
        <taxon>Fungi</taxon>
        <taxon>Dikarya</taxon>
        <taxon>Ascomycota</taxon>
        <taxon>Pezizomycotina</taxon>
        <taxon>Leotiomycetes</taxon>
        <taxon>Helotiales</taxon>
        <taxon>Dermateaceae</taxon>
        <taxon>Coleophoma</taxon>
    </lineage>
</organism>
<dbReference type="InterPro" id="IPR006593">
    <property type="entry name" value="Cyt_b561/ferric_Rdtase_TM"/>
</dbReference>
<evidence type="ECO:0000256" key="8">
    <source>
        <dbReference type="SAM" id="Phobius"/>
    </source>
</evidence>
<dbReference type="Proteomes" id="UP000256645">
    <property type="component" value="Unassembled WGS sequence"/>
</dbReference>
<evidence type="ECO:0000256" key="7">
    <source>
        <dbReference type="SAM" id="MobiDB-lite"/>
    </source>
</evidence>
<evidence type="ECO:0000259" key="9">
    <source>
        <dbReference type="SMART" id="SM00665"/>
    </source>
</evidence>
<dbReference type="SMART" id="SM00665">
    <property type="entry name" value="B561"/>
    <property type="match status" value="1"/>
</dbReference>
<evidence type="ECO:0000256" key="1">
    <source>
        <dbReference type="ARBA" id="ARBA00004370"/>
    </source>
</evidence>
<dbReference type="Pfam" id="PF10348">
    <property type="entry name" value="DUF2427"/>
    <property type="match status" value="1"/>
</dbReference>
<accession>A0A3D8Q9V3</accession>
<dbReference type="CDD" id="cd08760">
    <property type="entry name" value="Cyt_b561_FRRS1_like"/>
    <property type="match status" value="1"/>
</dbReference>
<reference evidence="10 11" key="1">
    <citation type="journal article" date="2018" name="IMA Fungus">
        <title>IMA Genome-F 9: Draft genome sequence of Annulohypoxylon stygium, Aspergillus mulundensis, Berkeleyomyces basicola (syn. Thielaviopsis basicola), Ceratocystis smalleyi, two Cercospora beticola strains, Coleophoma cylindrospora, Fusarium fracticaudum, Phialophora cf. hyalina, and Morchella septimelata.</title>
        <authorList>
            <person name="Wingfield B.D."/>
            <person name="Bills G.F."/>
            <person name="Dong Y."/>
            <person name="Huang W."/>
            <person name="Nel W.J."/>
            <person name="Swalarsk-Parry B.S."/>
            <person name="Vaghefi N."/>
            <person name="Wilken P.M."/>
            <person name="An Z."/>
            <person name="de Beer Z.W."/>
            <person name="De Vos L."/>
            <person name="Chen L."/>
            <person name="Duong T.A."/>
            <person name="Gao Y."/>
            <person name="Hammerbacher A."/>
            <person name="Kikkert J.R."/>
            <person name="Li Y."/>
            <person name="Li H."/>
            <person name="Li K."/>
            <person name="Li Q."/>
            <person name="Liu X."/>
            <person name="Ma X."/>
            <person name="Naidoo K."/>
            <person name="Pethybridge S.J."/>
            <person name="Sun J."/>
            <person name="Steenkamp E.T."/>
            <person name="van der Nest M.A."/>
            <person name="van Wyk S."/>
            <person name="Wingfield M.J."/>
            <person name="Xiong C."/>
            <person name="Yue Q."/>
            <person name="Zhang X."/>
        </authorList>
    </citation>
    <scope>NUCLEOTIDE SEQUENCE [LARGE SCALE GENOMIC DNA]</scope>
    <source>
        <strain evidence="10 11">BP6252</strain>
    </source>
</reference>
<dbReference type="OrthoDB" id="19261at2759"/>
<evidence type="ECO:0000256" key="3">
    <source>
        <dbReference type="ARBA" id="ARBA00022692"/>
    </source>
</evidence>
<keyword evidence="4" id="KW-0249">Electron transport</keyword>
<dbReference type="STRING" id="1849047.A0A3D8Q9V3"/>
<dbReference type="PANTHER" id="PTHR47797">
    <property type="entry name" value="DEHYDROGENASE, PUTATIVE (AFU_ORTHOLOGUE AFUA_8G05805)-RELATED"/>
    <property type="match status" value="1"/>
</dbReference>
<feature type="transmembrane region" description="Helical" evidence="8">
    <location>
        <begin position="130"/>
        <end position="153"/>
    </location>
</feature>
<keyword evidence="11" id="KW-1185">Reference proteome</keyword>
<name>A0A3D8Q9V3_9HELO</name>
<dbReference type="EMBL" id="PDLM01000017">
    <property type="protein sequence ID" value="RDW58606.1"/>
    <property type="molecule type" value="Genomic_DNA"/>
</dbReference>
<comment type="subcellular location">
    <subcellularLocation>
        <location evidence="1">Membrane</location>
    </subcellularLocation>
</comment>
<keyword evidence="2" id="KW-0813">Transport</keyword>
<feature type="compositionally biased region" description="Basic and acidic residues" evidence="7">
    <location>
        <begin position="264"/>
        <end position="285"/>
    </location>
</feature>
<feature type="transmembrane region" description="Helical" evidence="8">
    <location>
        <begin position="232"/>
        <end position="253"/>
    </location>
</feature>
<evidence type="ECO:0000256" key="4">
    <source>
        <dbReference type="ARBA" id="ARBA00022982"/>
    </source>
</evidence>
<comment type="caution">
    <text evidence="10">The sequence shown here is derived from an EMBL/GenBank/DDBJ whole genome shotgun (WGS) entry which is preliminary data.</text>
</comment>
<evidence type="ECO:0000256" key="2">
    <source>
        <dbReference type="ARBA" id="ARBA00022448"/>
    </source>
</evidence>
<dbReference type="InterPro" id="IPR018825">
    <property type="entry name" value="DUF2427"/>
</dbReference>
<evidence type="ECO:0000313" key="11">
    <source>
        <dbReference type="Proteomes" id="UP000256645"/>
    </source>
</evidence>
<feature type="transmembrane region" description="Helical" evidence="8">
    <location>
        <begin position="203"/>
        <end position="220"/>
    </location>
</feature>
<feature type="region of interest" description="Disordered" evidence="7">
    <location>
        <begin position="264"/>
        <end position="299"/>
    </location>
</feature>
<protein>
    <recommendedName>
        <fullName evidence="9">Cytochrome b561 domain-containing protein</fullName>
    </recommendedName>
</protein>
<feature type="transmembrane region" description="Helical" evidence="8">
    <location>
        <begin position="99"/>
        <end position="118"/>
    </location>
</feature>
<evidence type="ECO:0000256" key="6">
    <source>
        <dbReference type="ARBA" id="ARBA00023136"/>
    </source>
</evidence>
<keyword evidence="3 8" id="KW-0812">Transmembrane</keyword>
<evidence type="ECO:0000313" key="10">
    <source>
        <dbReference type="EMBL" id="RDW58606.1"/>
    </source>
</evidence>
<feature type="domain" description="Cytochrome b561" evidence="9">
    <location>
        <begin position="100"/>
        <end position="220"/>
    </location>
</feature>
<proteinExistence type="predicted"/>
<evidence type="ECO:0000256" key="5">
    <source>
        <dbReference type="ARBA" id="ARBA00022989"/>
    </source>
</evidence>
<dbReference type="AlphaFoldDB" id="A0A3D8Q9V3"/>
<keyword evidence="5 8" id="KW-1133">Transmembrane helix</keyword>
<dbReference type="GO" id="GO:0016020">
    <property type="term" value="C:membrane"/>
    <property type="evidence" value="ECO:0007669"/>
    <property type="project" value="UniProtKB-SubCell"/>
</dbReference>
<gene>
    <name evidence="10" type="ORF">BP6252_13082</name>
</gene>
<sequence length="299" mass="31631">MSAFSQILGTGSRAPRSLVLGITCLNYGLVAADPSPSPGRFDYPRRSALLPSTAPAKRADTASDPADSGFLGILSGLGNNGGAGSPRANRVSGGGKASIAHGAVMIVAVLILLPIGVLSMRLLKRWYIHAALQGIALVFFLIGVFLGINIGTAKNKLFNNAHTNLGIFLTSLLLILQPLLGMFHHRSYEKFGYRGLVGNVHRYLGHALLLLSVINGGLGIQLARQTGALKNAYIVLAVLMGIVYLYVILGKVIKGVFKKVSLKDEPKPASEPETTSAKDKGKEVAAEETATTKKKGIFF</sequence>
<feature type="transmembrane region" description="Helical" evidence="8">
    <location>
        <begin position="165"/>
        <end position="183"/>
    </location>
</feature>
<keyword evidence="6 8" id="KW-0472">Membrane</keyword>
<dbReference type="PANTHER" id="PTHR47797:SF1">
    <property type="entry name" value="CYTOCHROME B561 DOMAIN-CONTAINING PROTEIN-RELATED"/>
    <property type="match status" value="1"/>
</dbReference>
<dbReference type="Gene3D" id="1.20.120.1770">
    <property type="match status" value="1"/>
</dbReference>